<name>A0AAZ3SQ30_ONCTS</name>
<organism evidence="2 3">
    <name type="scientific">Oncorhynchus tshawytscha</name>
    <name type="common">Chinook salmon</name>
    <name type="synonym">Salmo tshawytscha</name>
    <dbReference type="NCBI Taxonomy" id="74940"/>
    <lineage>
        <taxon>Eukaryota</taxon>
        <taxon>Metazoa</taxon>
        <taxon>Chordata</taxon>
        <taxon>Craniata</taxon>
        <taxon>Vertebrata</taxon>
        <taxon>Euteleostomi</taxon>
        <taxon>Actinopterygii</taxon>
        <taxon>Neopterygii</taxon>
        <taxon>Teleostei</taxon>
        <taxon>Protacanthopterygii</taxon>
        <taxon>Salmoniformes</taxon>
        <taxon>Salmonidae</taxon>
        <taxon>Salmoninae</taxon>
        <taxon>Oncorhynchus</taxon>
    </lineage>
</organism>
<keyword evidence="3" id="KW-1185">Reference proteome</keyword>
<dbReference type="InterPro" id="IPR036397">
    <property type="entry name" value="RNaseH_sf"/>
</dbReference>
<dbReference type="Gene3D" id="3.30.420.10">
    <property type="entry name" value="Ribonuclease H-like superfamily/Ribonuclease H"/>
    <property type="match status" value="1"/>
</dbReference>
<accession>A0AAZ3SQ30</accession>
<reference evidence="3" key="1">
    <citation type="journal article" date="2018" name="PLoS ONE">
        <title>Chinook salmon (Oncorhynchus tshawytscha) genome and transcriptome.</title>
        <authorList>
            <person name="Christensen K.A."/>
            <person name="Leong J.S."/>
            <person name="Sakhrani D."/>
            <person name="Biagi C.A."/>
            <person name="Minkley D.R."/>
            <person name="Withler R.E."/>
            <person name="Rondeau E.B."/>
            <person name="Koop B.F."/>
            <person name="Devlin R.H."/>
        </authorList>
    </citation>
    <scope>NUCLEOTIDE SEQUENCE [LARGE SCALE GENOMIC DNA]</scope>
</reference>
<dbReference type="GO" id="GO:0003676">
    <property type="term" value="F:nucleic acid binding"/>
    <property type="evidence" value="ECO:0007669"/>
    <property type="project" value="InterPro"/>
</dbReference>
<sequence length="132" mass="15361">MSNKILWSDETKIELVGLNAKRHVWRKPGTIPTVKHGGCSIMLWESFSAACTLVRIEVNMNGARYREILDENLLQSAQDLRLGQRFTYQQENNPKHTAKTTQEWLQDKSLNFLEWPSQSPDVSPIEHLWRDL</sequence>
<dbReference type="GeneTree" id="ENSGT01120000271870"/>
<proteinExistence type="predicted"/>
<dbReference type="Pfam" id="PF13358">
    <property type="entry name" value="DDE_3"/>
    <property type="match status" value="1"/>
</dbReference>
<dbReference type="PANTHER" id="PTHR23022">
    <property type="entry name" value="TRANSPOSABLE ELEMENT-RELATED"/>
    <property type="match status" value="1"/>
</dbReference>
<dbReference type="Ensembl" id="ENSOTST00005116704.1">
    <property type="protein sequence ID" value="ENSOTSP00005155242.1"/>
    <property type="gene ID" value="ENSOTSG00005049033.1"/>
</dbReference>
<evidence type="ECO:0000313" key="2">
    <source>
        <dbReference type="Ensembl" id="ENSOTSP00005155242.1"/>
    </source>
</evidence>
<reference evidence="2" key="3">
    <citation type="submission" date="2025-09" db="UniProtKB">
        <authorList>
            <consortium name="Ensembl"/>
        </authorList>
    </citation>
    <scope>IDENTIFICATION</scope>
</reference>
<dbReference type="InterPro" id="IPR052338">
    <property type="entry name" value="Transposase_5"/>
</dbReference>
<dbReference type="AlphaFoldDB" id="A0AAZ3SQ30"/>
<evidence type="ECO:0000313" key="3">
    <source>
        <dbReference type="Proteomes" id="UP000694402"/>
    </source>
</evidence>
<protein>
    <recommendedName>
        <fullName evidence="1">Tc1-like transposase DDE domain-containing protein</fullName>
    </recommendedName>
</protein>
<feature type="domain" description="Tc1-like transposase DDE" evidence="1">
    <location>
        <begin position="5"/>
        <end position="132"/>
    </location>
</feature>
<dbReference type="Proteomes" id="UP000694402">
    <property type="component" value="Unassembled WGS sequence"/>
</dbReference>
<dbReference type="PANTHER" id="PTHR23022:SF135">
    <property type="entry name" value="SI:DKEY-77F5.3"/>
    <property type="match status" value="1"/>
</dbReference>
<reference evidence="2" key="2">
    <citation type="submission" date="2025-08" db="UniProtKB">
        <authorList>
            <consortium name="Ensembl"/>
        </authorList>
    </citation>
    <scope>IDENTIFICATION</scope>
</reference>
<evidence type="ECO:0000259" key="1">
    <source>
        <dbReference type="Pfam" id="PF13358"/>
    </source>
</evidence>
<dbReference type="InterPro" id="IPR038717">
    <property type="entry name" value="Tc1-like_DDE_dom"/>
</dbReference>